<gene>
    <name evidence="1" type="ORF">CARG_07030</name>
</gene>
<organism evidence="1 2">
    <name type="scientific">Corynebacterium argentoratense DSM 44202</name>
    <dbReference type="NCBI Taxonomy" id="1348662"/>
    <lineage>
        <taxon>Bacteria</taxon>
        <taxon>Bacillati</taxon>
        <taxon>Actinomycetota</taxon>
        <taxon>Actinomycetes</taxon>
        <taxon>Mycobacteriales</taxon>
        <taxon>Corynebacteriaceae</taxon>
        <taxon>Corynebacterium</taxon>
    </lineage>
</organism>
<dbReference type="KEGG" id="caz:CARG_07030"/>
<name>U3GW02_9CORY</name>
<evidence type="ECO:0008006" key="3">
    <source>
        <dbReference type="Google" id="ProtNLM"/>
    </source>
</evidence>
<dbReference type="Pfam" id="PF11253">
    <property type="entry name" value="DUF3052"/>
    <property type="match status" value="1"/>
</dbReference>
<accession>U3GW02</accession>
<dbReference type="AlphaFoldDB" id="U3GW02"/>
<sequence length="150" mass="16116">MRPKTEEETRVGSAEAAAQKVANILGVRPGQLIQEIGWDEDCDSDISVAIEDAIDDDLLGEDSLEICDVVVLWWRNGDGDLVDALVDALRNLDESGCIWVLSPGASQSNALQPGEVAESAQLAGLVQTRNERLNSWQGSCLVRGGKNVRG</sequence>
<dbReference type="eggNOG" id="ENOG5031Y1M">
    <property type="taxonomic scope" value="Bacteria"/>
</dbReference>
<dbReference type="HOGENOM" id="CLU_117223_1_0_11"/>
<reference evidence="1 2" key="1">
    <citation type="journal article" date="2013" name="Genome Announc.">
        <title>Whole-Genome Sequence of the Clinical Strain Corynebacterium argentoratense DSM 44202, Isolated from a Human Throat Specimen.</title>
        <authorList>
            <person name="Bomholt C."/>
            <person name="Glaub A."/>
            <person name="Gravermann K."/>
            <person name="Albersmeier A."/>
            <person name="Brinkrolf K."/>
            <person name="Ruckert C."/>
            <person name="Tauch A."/>
        </authorList>
    </citation>
    <scope>NUCLEOTIDE SEQUENCE [LARGE SCALE GENOMIC DNA]</scope>
    <source>
        <strain evidence="1">DSM 44202</strain>
    </source>
</reference>
<dbReference type="InterPro" id="IPR021412">
    <property type="entry name" value="DUF3052"/>
</dbReference>
<evidence type="ECO:0000313" key="2">
    <source>
        <dbReference type="Proteomes" id="UP000016943"/>
    </source>
</evidence>
<dbReference type="OrthoDB" id="5185945at2"/>
<dbReference type="GeneID" id="78250168"/>
<dbReference type="RefSeq" id="WP_020976687.1">
    <property type="nucleotide sequence ID" value="NC_022198.1"/>
</dbReference>
<dbReference type="Proteomes" id="UP000016943">
    <property type="component" value="Chromosome"/>
</dbReference>
<dbReference type="STRING" id="1348662.CARG_07030"/>
<dbReference type="PATRIC" id="fig|1348662.3.peg.1384"/>
<protein>
    <recommendedName>
        <fullName evidence="3">DUF3052 domain-containing protein</fullName>
    </recommendedName>
</protein>
<keyword evidence="2" id="KW-1185">Reference proteome</keyword>
<proteinExistence type="predicted"/>
<evidence type="ECO:0000313" key="1">
    <source>
        <dbReference type="EMBL" id="AGU15529.1"/>
    </source>
</evidence>
<dbReference type="EMBL" id="CP006365">
    <property type="protein sequence ID" value="AGU15529.1"/>
    <property type="molecule type" value="Genomic_DNA"/>
</dbReference>